<dbReference type="PROSITE" id="PS01359">
    <property type="entry name" value="ZF_PHD_1"/>
    <property type="match status" value="1"/>
</dbReference>
<protein>
    <recommendedName>
        <fullName evidence="7">PHD-type domain-containing protein</fullName>
    </recommendedName>
</protein>
<dbReference type="InterPro" id="IPR059080">
    <property type="entry name" value="WHD_PTC1"/>
</dbReference>
<dbReference type="Pfam" id="PF00628">
    <property type="entry name" value="PHD"/>
    <property type="match status" value="1"/>
</dbReference>
<dbReference type="EMBL" id="VOIH02000012">
    <property type="protein sequence ID" value="KAF3432045.1"/>
    <property type="molecule type" value="Genomic_DNA"/>
</dbReference>
<dbReference type="InterPro" id="IPR019787">
    <property type="entry name" value="Znf_PHD-finger"/>
</dbReference>
<dbReference type="PROSITE" id="PS50016">
    <property type="entry name" value="ZF_PHD_2"/>
    <property type="match status" value="1"/>
</dbReference>
<dbReference type="SMART" id="SM00249">
    <property type="entry name" value="PHD"/>
    <property type="match status" value="1"/>
</dbReference>
<reference evidence="8" key="1">
    <citation type="submission" date="2020-03" db="EMBL/GenBank/DDBJ databases">
        <title>A high-quality chromosome-level genome assembly of a woody plant with both climbing and erect habits, Rhamnella rubrinervis.</title>
        <authorList>
            <person name="Lu Z."/>
            <person name="Yang Y."/>
            <person name="Zhu X."/>
            <person name="Sun Y."/>
        </authorList>
    </citation>
    <scope>NUCLEOTIDE SEQUENCE</scope>
    <source>
        <strain evidence="8">BYM</strain>
        <tissue evidence="8">Leaf</tissue>
    </source>
</reference>
<dbReference type="SUPFAM" id="SSF57903">
    <property type="entry name" value="FYVE/PHD zinc finger"/>
    <property type="match status" value="1"/>
</dbReference>
<keyword evidence="9" id="KW-1185">Reference proteome</keyword>
<evidence type="ECO:0000313" key="8">
    <source>
        <dbReference type="EMBL" id="KAF3432045.1"/>
    </source>
</evidence>
<evidence type="ECO:0000259" key="7">
    <source>
        <dbReference type="PROSITE" id="PS50016"/>
    </source>
</evidence>
<organism evidence="8 9">
    <name type="scientific">Rhamnella rubrinervis</name>
    <dbReference type="NCBI Taxonomy" id="2594499"/>
    <lineage>
        <taxon>Eukaryota</taxon>
        <taxon>Viridiplantae</taxon>
        <taxon>Streptophyta</taxon>
        <taxon>Embryophyta</taxon>
        <taxon>Tracheophyta</taxon>
        <taxon>Spermatophyta</taxon>
        <taxon>Magnoliopsida</taxon>
        <taxon>eudicotyledons</taxon>
        <taxon>Gunneridae</taxon>
        <taxon>Pentapetalae</taxon>
        <taxon>rosids</taxon>
        <taxon>fabids</taxon>
        <taxon>Rosales</taxon>
        <taxon>Rhamnaceae</taxon>
        <taxon>rhamnoid group</taxon>
        <taxon>Rhamneae</taxon>
        <taxon>Rhamnella</taxon>
    </lineage>
</organism>
<name>A0A8K0DQI6_9ROSA</name>
<dbReference type="InterPro" id="IPR057765">
    <property type="entry name" value="MS1-like_ubiquitin"/>
</dbReference>
<dbReference type="Proteomes" id="UP000796880">
    <property type="component" value="Unassembled WGS sequence"/>
</dbReference>
<evidence type="ECO:0000256" key="6">
    <source>
        <dbReference type="PROSITE-ProRule" id="PRU00146"/>
    </source>
</evidence>
<dbReference type="AlphaFoldDB" id="A0A8K0DQI6"/>
<gene>
    <name evidence="8" type="ORF">FNV43_RR26784</name>
</gene>
<keyword evidence="2 6" id="KW-0863">Zinc-finger</keyword>
<dbReference type="OrthoDB" id="436852at2759"/>
<proteinExistence type="predicted"/>
<comment type="caution">
    <text evidence="8">The sequence shown here is derived from an EMBL/GenBank/DDBJ whole genome shotgun (WGS) entry which is preliminary data.</text>
</comment>
<keyword evidence="5" id="KW-0804">Transcription</keyword>
<accession>A0A8K0DQI6</accession>
<dbReference type="GO" id="GO:0008270">
    <property type="term" value="F:zinc ion binding"/>
    <property type="evidence" value="ECO:0007669"/>
    <property type="project" value="UniProtKB-KW"/>
</dbReference>
<feature type="domain" description="PHD-type" evidence="7">
    <location>
        <begin position="619"/>
        <end position="670"/>
    </location>
</feature>
<evidence type="ECO:0000256" key="4">
    <source>
        <dbReference type="ARBA" id="ARBA00023015"/>
    </source>
</evidence>
<keyword evidence="4" id="KW-0805">Transcription regulation</keyword>
<keyword evidence="3" id="KW-0862">Zinc</keyword>
<sequence length="678" mass="77659">MSNLDASDFKKRKRYSGDCRVFRFKNFGENGHPVEFTNASLRENLKALLEFGHLETKLCCKGMPCWSFQLEVHRHPPLHILLFVVEQHIDDDASQLNRHCKQCHYVGWGHNIICNKKYHFLLLSKDHTMVQACLNCKGNNYKYDSAGNYNNNNNIGKTCSLEVESQGHVMHGVFHSNGFGHLLCVNGVEKGSELAGYQIIEFWDRLCSGLRARKVSLNDFSKKGGMELRLIHGVAYKEPWFGRWGYKLERGTYCVTQEMYHKAIEALQGMPLYLLIHHLGPTNHELPLIFTRYQTLSDHCLVTMGDLFQFMLDLKTRLPKENSPGSSSSYNTGFLVETSTCRWSPKRVETATKVIVEALKRARFRWVSRQEVRDAARAYVGDTGLLDFVLKSLGNHIVGNYLVRRSLNPVTKVLEYCLEDISNVLPIQEGNNLLMMNNNNFKVKAMCRVTRFQVMKDMFYLYKSILKDPKLSTGILNAIPVAVRIILDSKYLVKEYCFGDISMKVDEFGVFCTVMIKNNEDVEHGLVKPPLQPYEYITVRNNATIDELKLEVERNFREIYWGLKSFVVEPITNLNDAKGMDLAFGVVEAGQKLVFEGRINKERAIVNEELYECGARNYAVDCTPCGAKDDDGERMICCDICEIWQHTRCVGIPITEGVPHIFLCSRCEQEIIHLPSFP</sequence>
<dbReference type="PANTHER" id="PTHR46201">
    <property type="entry name" value="PHD FINGER PROTEIN MALE MEIOCYTE DEATH 1-RELATED"/>
    <property type="match status" value="1"/>
</dbReference>
<dbReference type="InterPro" id="IPR001965">
    <property type="entry name" value="Znf_PHD"/>
</dbReference>
<evidence type="ECO:0000256" key="2">
    <source>
        <dbReference type="ARBA" id="ARBA00022771"/>
    </source>
</evidence>
<dbReference type="PANTHER" id="PTHR46201:SF1">
    <property type="entry name" value="PHD FINGER PROTEIN MALE STERILITY 1"/>
    <property type="match status" value="1"/>
</dbReference>
<dbReference type="InterPro" id="IPR019786">
    <property type="entry name" value="Zinc_finger_PHD-type_CS"/>
</dbReference>
<dbReference type="Gene3D" id="3.30.40.10">
    <property type="entry name" value="Zinc/RING finger domain, C3HC4 (zinc finger)"/>
    <property type="match status" value="1"/>
</dbReference>
<keyword evidence="1" id="KW-0479">Metal-binding</keyword>
<evidence type="ECO:0000256" key="1">
    <source>
        <dbReference type="ARBA" id="ARBA00022723"/>
    </source>
</evidence>
<evidence type="ECO:0000256" key="3">
    <source>
        <dbReference type="ARBA" id="ARBA00022833"/>
    </source>
</evidence>
<dbReference type="Pfam" id="PF25874">
    <property type="entry name" value="WHD_plant_repro"/>
    <property type="match status" value="1"/>
</dbReference>
<dbReference type="CDD" id="cd15556">
    <property type="entry name" value="PHD_MMD1_like"/>
    <property type="match status" value="1"/>
</dbReference>
<dbReference type="InterPro" id="IPR011011">
    <property type="entry name" value="Znf_FYVE_PHD"/>
</dbReference>
<evidence type="ECO:0000313" key="9">
    <source>
        <dbReference type="Proteomes" id="UP000796880"/>
    </source>
</evidence>
<dbReference type="Pfam" id="PF25565">
    <property type="entry name" value="Ubiquitin_At1g33420"/>
    <property type="match status" value="1"/>
</dbReference>
<dbReference type="InterPro" id="IPR058054">
    <property type="entry name" value="Znf_MS1-like"/>
</dbReference>
<dbReference type="InterPro" id="IPR013083">
    <property type="entry name" value="Znf_RING/FYVE/PHD"/>
</dbReference>
<evidence type="ECO:0000256" key="5">
    <source>
        <dbReference type="ARBA" id="ARBA00023163"/>
    </source>
</evidence>